<dbReference type="PANTHER" id="PTHR47107">
    <property type="entry name" value="SVF1-LIKE PROTEIN YDR222W-RELATED"/>
    <property type="match status" value="1"/>
</dbReference>
<keyword evidence="7" id="KW-1185">Reference proteome</keyword>
<evidence type="ECO:0000259" key="5">
    <source>
        <dbReference type="Pfam" id="PF17187"/>
    </source>
</evidence>
<feature type="domain" description="Svf1-like C-terminal" evidence="5">
    <location>
        <begin position="272"/>
        <end position="427"/>
    </location>
</feature>
<dbReference type="PANTHER" id="PTHR47107:SF1">
    <property type="entry name" value="CERAMIDE-BINDING PROTEIN SVF1-RELATED"/>
    <property type="match status" value="1"/>
</dbReference>
<comment type="subcellular location">
    <subcellularLocation>
        <location evidence="1">Cytoplasm</location>
    </subcellularLocation>
</comment>
<protein>
    <submittedName>
        <fullName evidence="6">WGS project CCBQ000000000 data, contig 00010</fullName>
    </submittedName>
</protein>
<accession>A0A0A8LCP5</accession>
<dbReference type="GO" id="GO:0006979">
    <property type="term" value="P:response to oxidative stress"/>
    <property type="evidence" value="ECO:0007669"/>
    <property type="project" value="InterPro"/>
</dbReference>
<name>A0A0A8LCP5_9SACH</name>
<organism evidence="6 7">
    <name type="scientific">Kluyveromyces dobzhanskii CBS 2104</name>
    <dbReference type="NCBI Taxonomy" id="1427455"/>
    <lineage>
        <taxon>Eukaryota</taxon>
        <taxon>Fungi</taxon>
        <taxon>Dikarya</taxon>
        <taxon>Ascomycota</taxon>
        <taxon>Saccharomycotina</taxon>
        <taxon>Saccharomycetes</taxon>
        <taxon>Saccharomycetales</taxon>
        <taxon>Saccharomycetaceae</taxon>
        <taxon>Kluyveromyces</taxon>
    </lineage>
</organism>
<evidence type="ECO:0000259" key="4">
    <source>
        <dbReference type="Pfam" id="PF08622"/>
    </source>
</evidence>
<dbReference type="InterPro" id="IPR033394">
    <property type="entry name" value="Svf1-like_C"/>
</dbReference>
<proteinExistence type="inferred from homology"/>
<dbReference type="Pfam" id="PF08622">
    <property type="entry name" value="Svf1"/>
    <property type="match status" value="1"/>
</dbReference>
<evidence type="ECO:0000313" key="7">
    <source>
        <dbReference type="Proteomes" id="UP000031516"/>
    </source>
</evidence>
<evidence type="ECO:0000256" key="3">
    <source>
        <dbReference type="ARBA" id="ARBA00022490"/>
    </source>
</evidence>
<feature type="domain" description="Svf1-like N-terminal" evidence="4">
    <location>
        <begin position="61"/>
        <end position="269"/>
    </location>
</feature>
<sequence>MGHFQPVGNVREADTIYEEITEIDGLGWQTYPHANHDSALLQSGIFKAGSELIKKGSATKIETQTLYFCDPDTGYCGFIQFLNSNLLGGFYKSFEMNVRVYNLEKSHERQECQGQEGGDYVEYWRNIKLTKPSIFTPLEVSSKEMSFNLQRPIDPDWDGPAGASHRSRAYHHNAEAKERSRAKNIGTLSIEGQTEELQIGLEVEIGNGYKIKPDGRSFFSTVPIKGNPNVDRCIRHVFSPNCTGSGYIVVNSRRINLQSVPMILITAMQGLKPNSAAKCWNFATFISHKRCILCMEFTTPPEYGEQTVTITSDTNKETSKHQVYCGTQHKDSHVKHFGLKLDPKTNVEYPNVIEVPLPMQDGELTSSLLLGPLNLINEYDILQEMPAVLKSIVEKIEGINPHLYQFCQRTDVDDESGISLVETTFISP</sequence>
<dbReference type="Proteomes" id="UP000031516">
    <property type="component" value="Unassembled WGS sequence"/>
</dbReference>
<dbReference type="EMBL" id="CCBQ010000046">
    <property type="protein sequence ID" value="CDO96017.1"/>
    <property type="molecule type" value="Genomic_DNA"/>
</dbReference>
<dbReference type="AlphaFoldDB" id="A0A0A8LCP5"/>
<evidence type="ECO:0000256" key="2">
    <source>
        <dbReference type="ARBA" id="ARBA00009069"/>
    </source>
</evidence>
<gene>
    <name evidence="6" type="ORF">KLDO_g4237</name>
</gene>
<comment type="caution">
    <text evidence="6">The sequence shown here is derived from an EMBL/GenBank/DDBJ whole genome shotgun (WGS) entry which is preliminary data.</text>
</comment>
<dbReference type="Pfam" id="PF17187">
    <property type="entry name" value="Svf1_C"/>
    <property type="match status" value="1"/>
</dbReference>
<reference evidence="6 7" key="1">
    <citation type="submission" date="2014-03" db="EMBL/GenBank/DDBJ databases">
        <title>The genome of Kluyveromyces dobzhanskii.</title>
        <authorList>
            <person name="Nystedt B."/>
            <person name="Astrom S."/>
        </authorList>
    </citation>
    <scope>NUCLEOTIDE SEQUENCE [LARGE SCALE GENOMIC DNA]</scope>
    <source>
        <strain evidence="6 7">CBS 2104</strain>
    </source>
</reference>
<dbReference type="GO" id="GO:0005737">
    <property type="term" value="C:cytoplasm"/>
    <property type="evidence" value="ECO:0007669"/>
    <property type="project" value="UniProtKB-SubCell"/>
</dbReference>
<comment type="similarity">
    <text evidence="2">Belongs to the SVF1 family.</text>
</comment>
<evidence type="ECO:0000256" key="1">
    <source>
        <dbReference type="ARBA" id="ARBA00004496"/>
    </source>
</evidence>
<dbReference type="OrthoDB" id="2590239at2759"/>
<keyword evidence="3" id="KW-0963">Cytoplasm</keyword>
<dbReference type="InterPro" id="IPR013931">
    <property type="entry name" value="Svf1-like_N"/>
</dbReference>
<evidence type="ECO:0000313" key="6">
    <source>
        <dbReference type="EMBL" id="CDO96017.1"/>
    </source>
</evidence>
<dbReference type="InterPro" id="IPR051385">
    <property type="entry name" value="Ceramide-binding_SVF1"/>
</dbReference>